<keyword evidence="1" id="KW-0378">Hydrolase</keyword>
<dbReference type="Gene3D" id="3.60.40.10">
    <property type="entry name" value="PPM-type phosphatase domain"/>
    <property type="match status" value="1"/>
</dbReference>
<dbReference type="AlphaFoldDB" id="A0A7W7ZFR4"/>
<evidence type="ECO:0000256" key="2">
    <source>
        <dbReference type="SAM" id="Phobius"/>
    </source>
</evidence>
<dbReference type="Pfam" id="PF07228">
    <property type="entry name" value="SpoIIE"/>
    <property type="match status" value="1"/>
</dbReference>
<sequence>MSQPVDLGGTWLVHAGDDPAYAQAGFDDSGWTPFNSHAALGSLFPNTHPDIVWYRLRVKVSPDQVGLALREQSISRAFEIYLNGERFISSGQVAPYAPYTKDANLLKHIPDATLAMGSLVIAIRVHIARTEWNSTNPGYYPSNLRIGQAAVLQQQDGLTMIGEGTVGWLDTLLLAGVGFVALMLFAAQRRQSEYLWIFALGLIRLAQAPFQIVFLFRNVPAAWEVLSRSFTVLSPIAWVSMYFAFVHQKIGWKFRIYLVLAGLLNAYSSMNDLVPILSGVWGLAENLPFVTLLSVVIPVVLIVHMRRGNREAGILLIPVVLFSLYIYAKFGLLLLYRINILQGFVFRGLNLIDNYHAGPFVIGLDPLAGIFSTLSLAVIMVLRATSMSRRQALIEGELAAAQQVQQILLPEHTGSVPGFVIESAYQPAQQVGGDFFQILPTAENGLMLVVGDVAGKGLPAAMMVSLLVGSIRTAAEDSDAPDLLLYKLNERLVGRSGGGFSTALAAHIAADGTVTLANAGHLPPYLDGLEIAMPGALPLGLVSGIRYETMQFHLAPGSRMTFYSDGVVEAQNQRKELFGFERGREFSTHSAQAIVAAAMLFGQSDDITVVAITRGPALAT</sequence>
<dbReference type="InterPro" id="IPR001932">
    <property type="entry name" value="PPM-type_phosphatase-like_dom"/>
</dbReference>
<organism evidence="4 5">
    <name type="scientific">Granulicella aggregans</name>
    <dbReference type="NCBI Taxonomy" id="474949"/>
    <lineage>
        <taxon>Bacteria</taxon>
        <taxon>Pseudomonadati</taxon>
        <taxon>Acidobacteriota</taxon>
        <taxon>Terriglobia</taxon>
        <taxon>Terriglobales</taxon>
        <taxon>Acidobacteriaceae</taxon>
        <taxon>Granulicella</taxon>
    </lineage>
</organism>
<dbReference type="Proteomes" id="UP000540989">
    <property type="component" value="Unassembled WGS sequence"/>
</dbReference>
<evidence type="ECO:0000256" key="1">
    <source>
        <dbReference type="ARBA" id="ARBA00022801"/>
    </source>
</evidence>
<keyword evidence="2" id="KW-0812">Transmembrane</keyword>
<comment type="caution">
    <text evidence="4">The sequence shown here is derived from an EMBL/GenBank/DDBJ whole genome shotgun (WGS) entry which is preliminary data.</text>
</comment>
<feature type="transmembrane region" description="Helical" evidence="2">
    <location>
        <begin position="194"/>
        <end position="214"/>
    </location>
</feature>
<reference evidence="4 5" key="1">
    <citation type="submission" date="2020-08" db="EMBL/GenBank/DDBJ databases">
        <title>Genomic Encyclopedia of Type Strains, Phase IV (KMG-V): Genome sequencing to study the core and pangenomes of soil and plant-associated prokaryotes.</title>
        <authorList>
            <person name="Whitman W."/>
        </authorList>
    </citation>
    <scope>NUCLEOTIDE SEQUENCE [LARGE SCALE GENOMIC DNA]</scope>
    <source>
        <strain evidence="4 5">M8UP14</strain>
    </source>
</reference>
<name>A0A7W7ZFR4_9BACT</name>
<feature type="domain" description="PPM-type phosphatase" evidence="3">
    <location>
        <begin position="416"/>
        <end position="614"/>
    </location>
</feature>
<proteinExistence type="predicted"/>
<feature type="transmembrane region" description="Helical" evidence="2">
    <location>
        <begin position="358"/>
        <end position="382"/>
    </location>
</feature>
<keyword evidence="2" id="KW-0472">Membrane</keyword>
<keyword evidence="2" id="KW-1133">Transmembrane helix</keyword>
<feature type="transmembrane region" description="Helical" evidence="2">
    <location>
        <begin position="287"/>
        <end position="303"/>
    </location>
</feature>
<dbReference type="SUPFAM" id="SSF49785">
    <property type="entry name" value="Galactose-binding domain-like"/>
    <property type="match status" value="1"/>
</dbReference>
<dbReference type="PANTHER" id="PTHR43156">
    <property type="entry name" value="STAGE II SPORULATION PROTEIN E-RELATED"/>
    <property type="match status" value="1"/>
</dbReference>
<dbReference type="PANTHER" id="PTHR43156:SF2">
    <property type="entry name" value="STAGE II SPORULATION PROTEIN E"/>
    <property type="match status" value="1"/>
</dbReference>
<dbReference type="InterPro" id="IPR008979">
    <property type="entry name" value="Galactose-bd-like_sf"/>
</dbReference>
<dbReference type="SMART" id="SM00331">
    <property type="entry name" value="PP2C_SIG"/>
    <property type="match status" value="1"/>
</dbReference>
<dbReference type="InterPro" id="IPR036457">
    <property type="entry name" value="PPM-type-like_dom_sf"/>
</dbReference>
<keyword evidence="5" id="KW-1185">Reference proteome</keyword>
<evidence type="ECO:0000259" key="3">
    <source>
        <dbReference type="SMART" id="SM00331"/>
    </source>
</evidence>
<dbReference type="EMBL" id="JACHIP010000004">
    <property type="protein sequence ID" value="MBB5058769.1"/>
    <property type="molecule type" value="Genomic_DNA"/>
</dbReference>
<gene>
    <name evidence="4" type="ORF">HDF16_003483</name>
</gene>
<dbReference type="InterPro" id="IPR052016">
    <property type="entry name" value="Bact_Sigma-Reg"/>
</dbReference>
<evidence type="ECO:0000313" key="4">
    <source>
        <dbReference type="EMBL" id="MBB5058769.1"/>
    </source>
</evidence>
<dbReference type="RefSeq" id="WP_184218955.1">
    <property type="nucleotide sequence ID" value="NZ_JACHIP010000004.1"/>
</dbReference>
<feature type="transmembrane region" description="Helical" evidence="2">
    <location>
        <begin position="226"/>
        <end position="245"/>
    </location>
</feature>
<dbReference type="GO" id="GO:0016791">
    <property type="term" value="F:phosphatase activity"/>
    <property type="evidence" value="ECO:0007669"/>
    <property type="project" value="TreeGrafter"/>
</dbReference>
<feature type="transmembrane region" description="Helical" evidence="2">
    <location>
        <begin position="166"/>
        <end position="187"/>
    </location>
</feature>
<evidence type="ECO:0000313" key="5">
    <source>
        <dbReference type="Proteomes" id="UP000540989"/>
    </source>
</evidence>
<accession>A0A7W7ZFR4</accession>
<protein>
    <recommendedName>
        <fullName evidence="3">PPM-type phosphatase domain-containing protein</fullName>
    </recommendedName>
</protein>
<feature type="transmembrane region" description="Helical" evidence="2">
    <location>
        <begin position="257"/>
        <end position="281"/>
    </location>
</feature>
<dbReference type="Gene3D" id="2.60.120.260">
    <property type="entry name" value="Galactose-binding domain-like"/>
    <property type="match status" value="1"/>
</dbReference>
<dbReference type="SUPFAM" id="SSF81606">
    <property type="entry name" value="PP2C-like"/>
    <property type="match status" value="1"/>
</dbReference>
<feature type="transmembrane region" description="Helical" evidence="2">
    <location>
        <begin position="315"/>
        <end position="338"/>
    </location>
</feature>